<proteinExistence type="predicted"/>
<dbReference type="AlphaFoldDB" id="A0AAN7NWR6"/>
<protein>
    <submittedName>
        <fullName evidence="2">Uncharacterized protein</fullName>
    </submittedName>
</protein>
<feature type="region of interest" description="Disordered" evidence="1">
    <location>
        <begin position="74"/>
        <end position="118"/>
    </location>
</feature>
<keyword evidence="3" id="KW-1185">Reference proteome</keyword>
<comment type="caution">
    <text evidence="2">The sequence shown here is derived from an EMBL/GenBank/DDBJ whole genome shotgun (WGS) entry which is preliminary data.</text>
</comment>
<evidence type="ECO:0000256" key="1">
    <source>
        <dbReference type="SAM" id="MobiDB-lite"/>
    </source>
</evidence>
<reference evidence="2 3" key="1">
    <citation type="journal article" date="2023" name="J. Hered.">
        <title>Chromosome-level genome of the wood stork (Mycteria americana) provides insight into avian chromosome evolution.</title>
        <authorList>
            <person name="Flamio R. Jr."/>
            <person name="Ramstad K.M."/>
        </authorList>
    </citation>
    <scope>NUCLEOTIDE SEQUENCE [LARGE SCALE GENOMIC DNA]</scope>
    <source>
        <strain evidence="2">JAX WOST 10</strain>
    </source>
</reference>
<gene>
    <name evidence="2" type="ORF">QYF61_021608</name>
</gene>
<dbReference type="EMBL" id="JAUNZN010000001">
    <property type="protein sequence ID" value="KAK4832256.1"/>
    <property type="molecule type" value="Genomic_DNA"/>
</dbReference>
<name>A0AAN7NWR6_MYCAM</name>
<dbReference type="Proteomes" id="UP001333110">
    <property type="component" value="Unassembled WGS sequence"/>
</dbReference>
<sequence>MTRNLQGGNEGLVLYKLLLRTNKRHLQHPHIGVSAHWPGDGCEVSVLLQTNGGSLSAETTSGDPDVIAGVADRRTVGEGPDHGCNSEGTANNEPGMGAFYESKSGQSVPGKAPKGGSY</sequence>
<accession>A0AAN7NWR6</accession>
<evidence type="ECO:0000313" key="3">
    <source>
        <dbReference type="Proteomes" id="UP001333110"/>
    </source>
</evidence>
<organism evidence="2 3">
    <name type="scientific">Mycteria americana</name>
    <name type="common">Wood stork</name>
    <dbReference type="NCBI Taxonomy" id="33587"/>
    <lineage>
        <taxon>Eukaryota</taxon>
        <taxon>Metazoa</taxon>
        <taxon>Chordata</taxon>
        <taxon>Craniata</taxon>
        <taxon>Vertebrata</taxon>
        <taxon>Euteleostomi</taxon>
        <taxon>Archelosauria</taxon>
        <taxon>Archosauria</taxon>
        <taxon>Dinosauria</taxon>
        <taxon>Saurischia</taxon>
        <taxon>Theropoda</taxon>
        <taxon>Coelurosauria</taxon>
        <taxon>Aves</taxon>
        <taxon>Neognathae</taxon>
        <taxon>Neoaves</taxon>
        <taxon>Aequornithes</taxon>
        <taxon>Ciconiiformes</taxon>
        <taxon>Ciconiidae</taxon>
        <taxon>Mycteria</taxon>
    </lineage>
</organism>
<evidence type="ECO:0000313" key="2">
    <source>
        <dbReference type="EMBL" id="KAK4832256.1"/>
    </source>
</evidence>